<gene>
    <name evidence="2" type="ORF">E1B28_004582</name>
</gene>
<dbReference type="GeneID" id="66073658"/>
<dbReference type="GO" id="GO:0016887">
    <property type="term" value="F:ATP hydrolysis activity"/>
    <property type="evidence" value="ECO:0007669"/>
    <property type="project" value="InterPro"/>
</dbReference>
<dbReference type="GO" id="GO:0051603">
    <property type="term" value="P:proteolysis involved in protein catabolic process"/>
    <property type="evidence" value="ECO:0007669"/>
    <property type="project" value="TreeGrafter"/>
</dbReference>
<dbReference type="KEGG" id="more:E1B28_004582"/>
<dbReference type="InterPro" id="IPR003959">
    <property type="entry name" value="ATPase_AAA_core"/>
</dbReference>
<dbReference type="PANTHER" id="PTHR48102">
    <property type="entry name" value="ATP-DEPENDENT CLP PROTEASE ATP-BINDING SUBUNIT CLPX-LIKE, MITOCHONDRIAL-RELATED"/>
    <property type="match status" value="1"/>
</dbReference>
<reference evidence="2" key="1">
    <citation type="journal article" date="2021" name="Genome Biol. Evol.">
        <title>The assembled and annotated genome of the fairy-ring fungus Marasmius oreades.</title>
        <authorList>
            <person name="Hiltunen M."/>
            <person name="Ament-Velasquez S.L."/>
            <person name="Johannesson H."/>
        </authorList>
    </citation>
    <scope>NUCLEOTIDE SEQUENCE</scope>
    <source>
        <strain evidence="2">03SP1</strain>
    </source>
</reference>
<dbReference type="AlphaFoldDB" id="A0A9P8ACZ1"/>
<evidence type="ECO:0000259" key="1">
    <source>
        <dbReference type="Pfam" id="PF00004"/>
    </source>
</evidence>
<dbReference type="OrthoDB" id="1721884at2759"/>
<accession>A0A9P8ACZ1</accession>
<dbReference type="EMBL" id="CM032182">
    <property type="protein sequence ID" value="KAG7097211.1"/>
    <property type="molecule type" value="Genomic_DNA"/>
</dbReference>
<comment type="caution">
    <text evidence="2">The sequence shown here is derived from an EMBL/GenBank/DDBJ whole genome shotgun (WGS) entry which is preliminary data.</text>
</comment>
<proteinExistence type="predicted"/>
<feature type="domain" description="ATPase AAA-type core" evidence="1">
    <location>
        <begin position="90"/>
        <end position="125"/>
    </location>
</feature>
<protein>
    <recommendedName>
        <fullName evidence="1">ATPase AAA-type core domain-containing protein</fullName>
    </recommendedName>
</protein>
<dbReference type="GO" id="GO:0005524">
    <property type="term" value="F:ATP binding"/>
    <property type="evidence" value="ECO:0007669"/>
    <property type="project" value="InterPro"/>
</dbReference>
<organism evidence="2 3">
    <name type="scientific">Marasmius oreades</name>
    <name type="common">fairy-ring Marasmius</name>
    <dbReference type="NCBI Taxonomy" id="181124"/>
    <lineage>
        <taxon>Eukaryota</taxon>
        <taxon>Fungi</taxon>
        <taxon>Dikarya</taxon>
        <taxon>Basidiomycota</taxon>
        <taxon>Agaricomycotina</taxon>
        <taxon>Agaricomycetes</taxon>
        <taxon>Agaricomycetidae</taxon>
        <taxon>Agaricales</taxon>
        <taxon>Marasmiineae</taxon>
        <taxon>Marasmiaceae</taxon>
        <taxon>Marasmius</taxon>
    </lineage>
</organism>
<dbReference type="RefSeq" id="XP_043013681.1">
    <property type="nucleotide sequence ID" value="XM_043149079.1"/>
</dbReference>
<dbReference type="Proteomes" id="UP001049176">
    <property type="component" value="Chromosome 2"/>
</dbReference>
<dbReference type="Gene3D" id="3.40.50.300">
    <property type="entry name" value="P-loop containing nucleotide triphosphate hydrolases"/>
    <property type="match status" value="1"/>
</dbReference>
<evidence type="ECO:0000313" key="2">
    <source>
        <dbReference type="EMBL" id="KAG7097211.1"/>
    </source>
</evidence>
<keyword evidence="3" id="KW-1185">Reference proteome</keyword>
<evidence type="ECO:0000313" key="3">
    <source>
        <dbReference type="Proteomes" id="UP001049176"/>
    </source>
</evidence>
<dbReference type="Pfam" id="PF00004">
    <property type="entry name" value="AAA"/>
    <property type="match status" value="1"/>
</dbReference>
<dbReference type="SUPFAM" id="SSF52540">
    <property type="entry name" value="P-loop containing nucleoside triphosphate hydrolases"/>
    <property type="match status" value="1"/>
</dbReference>
<name>A0A9P8ACZ1_9AGAR</name>
<sequence length="150" mass="16670">MATPRQLVEFLNQYIVGQENAKKVLSVAVFNHYSRVRANLSMVQAREDAYRNEVEQSENGIRTANIRPLRSQSSLLLPNPPSPMIEKSNVLVIGPTGSGKTLLARTLAKVLDVPFSVSDATSFTQAGCQSLSLRVPIDFSKKLCRRRRGR</sequence>
<dbReference type="InterPro" id="IPR050052">
    <property type="entry name" value="ATP-dep_Clp_protease_ClpX"/>
</dbReference>
<dbReference type="InterPro" id="IPR027417">
    <property type="entry name" value="P-loop_NTPase"/>
</dbReference>
<dbReference type="PANTHER" id="PTHR48102:SF7">
    <property type="entry name" value="ATP-DEPENDENT CLP PROTEASE ATP-BINDING SUBUNIT CLPX-LIKE, MITOCHONDRIAL"/>
    <property type="match status" value="1"/>
</dbReference>